<name>A0A6V8LX95_9BACT</name>
<evidence type="ECO:0008006" key="3">
    <source>
        <dbReference type="Google" id="ProtNLM"/>
    </source>
</evidence>
<comment type="caution">
    <text evidence="1">The sequence shown here is derived from an EMBL/GenBank/DDBJ whole genome shotgun (WGS) entry which is preliminary data.</text>
</comment>
<dbReference type="AlphaFoldDB" id="A0A6V8LX95"/>
<accession>A0A6V8LX95</accession>
<dbReference type="Pfam" id="PF07030">
    <property type="entry name" value="Phage_Mu_Gp36"/>
    <property type="match status" value="1"/>
</dbReference>
<sequence length="138" mass="15136">MYATVQDLLDAFGQDEVIALTDRARIGEVDEAVALEALARASSEADSYLAARYRVPVLVVDRVLTDAVCQIARYRLTGAEVNETDPVQERYDRAVSWLKLIARGEINLPGFQDPAATAGDVLFSPGRRVWQRPAGGDE</sequence>
<evidence type="ECO:0000313" key="2">
    <source>
        <dbReference type="Proteomes" id="UP000494245"/>
    </source>
</evidence>
<dbReference type="RefSeq" id="WP_173084498.1">
    <property type="nucleotide sequence ID" value="NZ_BLTE01000010.1"/>
</dbReference>
<evidence type="ECO:0000313" key="1">
    <source>
        <dbReference type="EMBL" id="GFK94426.1"/>
    </source>
</evidence>
<protein>
    <recommendedName>
        <fullName evidence="3">Mu-like prophage protein gp36</fullName>
    </recommendedName>
</protein>
<gene>
    <name evidence="1" type="ORF">NNJEOMEG_02271</name>
</gene>
<keyword evidence="2" id="KW-1185">Reference proteome</keyword>
<organism evidence="1 2">
    <name type="scientific">Fundidesulfovibrio magnetotacticus</name>
    <dbReference type="NCBI Taxonomy" id="2730080"/>
    <lineage>
        <taxon>Bacteria</taxon>
        <taxon>Pseudomonadati</taxon>
        <taxon>Thermodesulfobacteriota</taxon>
        <taxon>Desulfovibrionia</taxon>
        <taxon>Desulfovibrionales</taxon>
        <taxon>Desulfovibrionaceae</taxon>
        <taxon>Fundidesulfovibrio</taxon>
    </lineage>
</organism>
<dbReference type="InterPro" id="IPR009752">
    <property type="entry name" value="Phage_Mu_GpJ"/>
</dbReference>
<reference evidence="1 2" key="1">
    <citation type="submission" date="2020-04" db="EMBL/GenBank/DDBJ databases">
        <authorList>
            <consortium name="Desulfovibrio sp. FSS-1 genome sequencing consortium"/>
            <person name="Shimoshige H."/>
            <person name="Kobayashi H."/>
            <person name="Maekawa T."/>
        </authorList>
    </citation>
    <scope>NUCLEOTIDE SEQUENCE [LARGE SCALE GENOMIC DNA]</scope>
    <source>
        <strain evidence="1 2">SIID29052-01</strain>
    </source>
</reference>
<proteinExistence type="predicted"/>
<dbReference type="Proteomes" id="UP000494245">
    <property type="component" value="Unassembled WGS sequence"/>
</dbReference>
<dbReference type="EMBL" id="BLTE01000010">
    <property type="protein sequence ID" value="GFK94426.1"/>
    <property type="molecule type" value="Genomic_DNA"/>
</dbReference>
<reference evidence="1 2" key="2">
    <citation type="submission" date="2020-05" db="EMBL/GenBank/DDBJ databases">
        <title>Draft genome sequence of Desulfovibrio sp. strainFSS-1.</title>
        <authorList>
            <person name="Shimoshige H."/>
            <person name="Kobayashi H."/>
            <person name="Maekawa T."/>
        </authorList>
    </citation>
    <scope>NUCLEOTIDE SEQUENCE [LARGE SCALE GENOMIC DNA]</scope>
    <source>
        <strain evidence="1 2">SIID29052-01</strain>
    </source>
</reference>